<evidence type="ECO:0000313" key="1">
    <source>
        <dbReference type="EMBL" id="NEU98240.1"/>
    </source>
</evidence>
<protein>
    <submittedName>
        <fullName evidence="1">Uncharacterized protein</fullName>
    </submittedName>
</protein>
<dbReference type="AlphaFoldDB" id="A0A6P1BKT8"/>
<evidence type="ECO:0000313" key="2">
    <source>
        <dbReference type="Proteomes" id="UP000468531"/>
    </source>
</evidence>
<name>A0A6P1BKT8_9BRAD</name>
<gene>
    <name evidence="1" type="ORF">FNJ47_21030</name>
</gene>
<organism evidence="1 2">
    <name type="scientific">Bradyrhizobium uaiense</name>
    <dbReference type="NCBI Taxonomy" id="2594946"/>
    <lineage>
        <taxon>Bacteria</taxon>
        <taxon>Pseudomonadati</taxon>
        <taxon>Pseudomonadota</taxon>
        <taxon>Alphaproteobacteria</taxon>
        <taxon>Hyphomicrobiales</taxon>
        <taxon>Nitrobacteraceae</taxon>
        <taxon>Bradyrhizobium</taxon>
    </lineage>
</organism>
<dbReference type="RefSeq" id="WP_021078101.1">
    <property type="nucleotide sequence ID" value="NZ_VKHP01000085.1"/>
</dbReference>
<accession>A0A6P1BKT8</accession>
<keyword evidence="2" id="KW-1185">Reference proteome</keyword>
<comment type="caution">
    <text evidence="1">The sequence shown here is derived from an EMBL/GenBank/DDBJ whole genome shotgun (WGS) entry which is preliminary data.</text>
</comment>
<dbReference type="Proteomes" id="UP000468531">
    <property type="component" value="Unassembled WGS sequence"/>
</dbReference>
<sequence length="63" mass="6662">MYARNDFETFGSVRSPIQCEGIERGPKRIAEVATNGSVNPQGWQDIVGGVVQALPGVLGAFGI</sequence>
<proteinExistence type="predicted"/>
<reference evidence="1 2" key="1">
    <citation type="journal article" date="2020" name="Arch. Microbiol.">
        <title>Bradyrhizobium uaiense sp. nov., a new highly efficient cowpea symbiont.</title>
        <authorList>
            <person name="Cabral Michel D."/>
            <person name="Azarias Guimaraes A."/>
            <person name="Martins da Costa E."/>
            <person name="Soares de Carvalho T."/>
            <person name="Balsanelli E."/>
            <person name="Willems A."/>
            <person name="Maltempi de Souza E."/>
            <person name="de Souza Moreira F.M."/>
        </authorList>
    </citation>
    <scope>NUCLEOTIDE SEQUENCE [LARGE SCALE GENOMIC DNA]</scope>
    <source>
        <strain evidence="1 2">UFLA 03-164</strain>
    </source>
</reference>
<dbReference type="EMBL" id="VKHP01000085">
    <property type="protein sequence ID" value="NEU98240.1"/>
    <property type="molecule type" value="Genomic_DNA"/>
</dbReference>